<proteinExistence type="predicted"/>
<dbReference type="AlphaFoldDB" id="A0A5S3VDC4"/>
<dbReference type="Pfam" id="PF14534">
    <property type="entry name" value="DUF4440"/>
    <property type="match status" value="1"/>
</dbReference>
<reference evidence="4 5" key="2">
    <citation type="submission" date="2019-06" db="EMBL/GenBank/DDBJ databases">
        <title>Co-occurence of chitin degradation, pigmentation and bioactivity in marine Pseudoalteromonas.</title>
        <authorList>
            <person name="Sonnenschein E.C."/>
            <person name="Bech P.K."/>
        </authorList>
    </citation>
    <scope>NUCLEOTIDE SEQUENCE [LARGE SCALE GENOMIC DNA]</scope>
    <source>
        <strain evidence="5">S3790</strain>
        <strain evidence="3 4">S3895</strain>
    </source>
</reference>
<evidence type="ECO:0000313" key="3">
    <source>
        <dbReference type="EMBL" id="TMO75767.1"/>
    </source>
</evidence>
<gene>
    <name evidence="2" type="ORF">CWC19_04120</name>
    <name evidence="3" type="ORF">CWC20_07330</name>
</gene>
<dbReference type="RefSeq" id="WP_138590255.1">
    <property type="nucleotide sequence ID" value="NZ_PNBW01000034.1"/>
</dbReference>
<dbReference type="InterPro" id="IPR032710">
    <property type="entry name" value="NTF2-like_dom_sf"/>
</dbReference>
<dbReference type="SUPFAM" id="SSF54427">
    <property type="entry name" value="NTF2-like"/>
    <property type="match status" value="1"/>
</dbReference>
<evidence type="ECO:0000259" key="1">
    <source>
        <dbReference type="Pfam" id="PF14534"/>
    </source>
</evidence>
<accession>A0A5S3VDC4</accession>
<reference evidence="2" key="3">
    <citation type="submission" date="2019-09" db="EMBL/GenBank/DDBJ databases">
        <title>Co-occurence of chitin degradation, pigmentation and bioactivity in marine Pseudoalteromonas.</title>
        <authorList>
            <person name="Sonnenschein E.C."/>
            <person name="Bech P.K."/>
        </authorList>
    </citation>
    <scope>NUCLEOTIDE SEQUENCE</scope>
    <source>
        <strain evidence="2">S3790</strain>
    </source>
</reference>
<dbReference type="OrthoDB" id="121974at2"/>
<dbReference type="Proteomes" id="UP000307217">
    <property type="component" value="Unassembled WGS sequence"/>
</dbReference>
<dbReference type="EMBL" id="PNBW01000034">
    <property type="protein sequence ID" value="TMO75767.1"/>
    <property type="molecule type" value="Genomic_DNA"/>
</dbReference>
<evidence type="ECO:0000313" key="5">
    <source>
        <dbReference type="Proteomes" id="UP000307217"/>
    </source>
</evidence>
<name>A0A5S3VDC4_9GAMM</name>
<dbReference type="InterPro" id="IPR027843">
    <property type="entry name" value="DUF4440"/>
</dbReference>
<reference evidence="4 5" key="1">
    <citation type="submission" date="2018-01" db="EMBL/GenBank/DDBJ databases">
        <authorList>
            <person name="Paulsen S."/>
            <person name="Gram L.K."/>
        </authorList>
    </citation>
    <scope>NUCLEOTIDE SEQUENCE [LARGE SCALE GENOMIC DNA]</scope>
    <source>
        <strain evidence="2 5">S3790</strain>
        <strain evidence="3 4">S3895</strain>
    </source>
</reference>
<evidence type="ECO:0000313" key="4">
    <source>
        <dbReference type="Proteomes" id="UP000307164"/>
    </source>
</evidence>
<evidence type="ECO:0000313" key="2">
    <source>
        <dbReference type="EMBL" id="TMO69644.1"/>
    </source>
</evidence>
<dbReference type="Proteomes" id="UP000307164">
    <property type="component" value="Unassembled WGS sequence"/>
</dbReference>
<dbReference type="EMBL" id="PNBX01000014">
    <property type="protein sequence ID" value="TMO69644.1"/>
    <property type="molecule type" value="Genomic_DNA"/>
</dbReference>
<sequence length="133" mass="15562">MTIKISESLLGHLIEQERVLLEPSIRQSSSSLDKLLNPYFHEISANGMMFNKAHVMSRLPNEKVPQFYNQSFKGQMLSDDLAQLTYHAAYRHSAKAPLHYSIRMSIWKRAQNHWELIYHQGTPCPEFELLFEE</sequence>
<keyword evidence="4" id="KW-1185">Reference proteome</keyword>
<dbReference type="Gene3D" id="3.10.450.50">
    <property type="match status" value="1"/>
</dbReference>
<organism evidence="2 5">
    <name type="scientific">Pseudoalteromonas aurantia</name>
    <dbReference type="NCBI Taxonomy" id="43654"/>
    <lineage>
        <taxon>Bacteria</taxon>
        <taxon>Pseudomonadati</taxon>
        <taxon>Pseudomonadota</taxon>
        <taxon>Gammaproteobacteria</taxon>
        <taxon>Alteromonadales</taxon>
        <taxon>Pseudoalteromonadaceae</taxon>
        <taxon>Pseudoalteromonas</taxon>
    </lineage>
</organism>
<comment type="caution">
    <text evidence="2">The sequence shown here is derived from an EMBL/GenBank/DDBJ whole genome shotgun (WGS) entry which is preliminary data.</text>
</comment>
<protein>
    <submittedName>
        <fullName evidence="2">DUF4440 domain-containing protein</fullName>
    </submittedName>
</protein>
<feature type="domain" description="DUF4440" evidence="1">
    <location>
        <begin position="14"/>
        <end position="115"/>
    </location>
</feature>